<dbReference type="InterPro" id="IPR046844">
    <property type="entry name" value="Lon-like_helical"/>
</dbReference>
<feature type="domain" description="Lon proteolytic" evidence="3">
    <location>
        <begin position="567"/>
        <end position="762"/>
    </location>
</feature>
<gene>
    <name evidence="4" type="ORF">ACFQNJ_01120</name>
</gene>
<evidence type="ECO:0000313" key="4">
    <source>
        <dbReference type="EMBL" id="MFC7433105.1"/>
    </source>
</evidence>
<dbReference type="Pfam" id="PF20436">
    <property type="entry name" value="LonB_AAA-LID"/>
    <property type="match status" value="1"/>
</dbReference>
<dbReference type="Gene3D" id="3.30.230.10">
    <property type="match status" value="1"/>
</dbReference>
<dbReference type="Pfam" id="PF13654">
    <property type="entry name" value="AAA_32"/>
    <property type="match status" value="1"/>
</dbReference>
<protein>
    <recommendedName>
        <fullName evidence="2">endopeptidase La</fullName>
        <ecNumber evidence="2">3.4.21.53</ecNumber>
    </recommendedName>
</protein>
<proteinExistence type="inferred from homology"/>
<dbReference type="SUPFAM" id="SSF52540">
    <property type="entry name" value="P-loop containing nucleoside triphosphate hydrolases"/>
    <property type="match status" value="1"/>
</dbReference>
<keyword evidence="5" id="KW-1185">Reference proteome</keyword>
<comment type="similarity">
    <text evidence="2">Belongs to the peptidase S16 family.</text>
</comment>
<feature type="active site" evidence="2">
    <location>
        <position position="700"/>
    </location>
</feature>
<dbReference type="InterPro" id="IPR008269">
    <property type="entry name" value="Lon_proteolytic"/>
</dbReference>
<dbReference type="InterPro" id="IPR041699">
    <property type="entry name" value="AAA_32"/>
</dbReference>
<dbReference type="Pfam" id="PF05362">
    <property type="entry name" value="Lon_C"/>
    <property type="match status" value="1"/>
</dbReference>
<dbReference type="EMBL" id="JBHTBX010000001">
    <property type="protein sequence ID" value="MFC7433105.1"/>
    <property type="molecule type" value="Genomic_DNA"/>
</dbReference>
<dbReference type="InterPro" id="IPR046843">
    <property type="entry name" value="LonB_AAA-LID"/>
</dbReference>
<keyword evidence="1 2" id="KW-0645">Protease</keyword>
<organism evidence="4 5">
    <name type="scientific">Hydrogenophaga bisanensis</name>
    <dbReference type="NCBI Taxonomy" id="439611"/>
    <lineage>
        <taxon>Bacteria</taxon>
        <taxon>Pseudomonadati</taxon>
        <taxon>Pseudomonadota</taxon>
        <taxon>Betaproteobacteria</taxon>
        <taxon>Burkholderiales</taxon>
        <taxon>Comamonadaceae</taxon>
        <taxon>Hydrogenophaga</taxon>
    </lineage>
</organism>
<feature type="active site" evidence="2">
    <location>
        <position position="657"/>
    </location>
</feature>
<dbReference type="InterPro" id="IPR027417">
    <property type="entry name" value="P-loop_NTPase"/>
</dbReference>
<reference evidence="5" key="1">
    <citation type="journal article" date="2019" name="Int. J. Syst. Evol. Microbiol.">
        <title>The Global Catalogue of Microorganisms (GCM) 10K type strain sequencing project: providing services to taxonomists for standard genome sequencing and annotation.</title>
        <authorList>
            <consortium name="The Broad Institute Genomics Platform"/>
            <consortium name="The Broad Institute Genome Sequencing Center for Infectious Disease"/>
            <person name="Wu L."/>
            <person name="Ma J."/>
        </authorList>
    </citation>
    <scope>NUCLEOTIDE SEQUENCE [LARGE SCALE GENOMIC DNA]</scope>
    <source>
        <strain evidence="5">CCUG 54518</strain>
    </source>
</reference>
<evidence type="ECO:0000259" key="3">
    <source>
        <dbReference type="PROSITE" id="PS51786"/>
    </source>
</evidence>
<dbReference type="GO" id="GO:0008233">
    <property type="term" value="F:peptidase activity"/>
    <property type="evidence" value="ECO:0007669"/>
    <property type="project" value="UniProtKB-KW"/>
</dbReference>
<comment type="catalytic activity">
    <reaction evidence="2">
        <text>Hydrolysis of proteins in presence of ATP.</text>
        <dbReference type="EC" id="3.4.21.53"/>
    </reaction>
</comment>
<dbReference type="GO" id="GO:0006508">
    <property type="term" value="P:proteolysis"/>
    <property type="evidence" value="ECO:0007669"/>
    <property type="project" value="UniProtKB-KW"/>
</dbReference>
<dbReference type="InterPro" id="IPR027065">
    <property type="entry name" value="Lon_Prtase"/>
</dbReference>
<keyword evidence="2" id="KW-0378">Hydrolase</keyword>
<evidence type="ECO:0000256" key="2">
    <source>
        <dbReference type="PROSITE-ProRule" id="PRU01122"/>
    </source>
</evidence>
<dbReference type="RefSeq" id="WP_382253180.1">
    <property type="nucleotide sequence ID" value="NZ_JBHTBX010000001.1"/>
</dbReference>
<dbReference type="Pfam" id="PF20437">
    <property type="entry name" value="LonC_helical"/>
    <property type="match status" value="1"/>
</dbReference>
<evidence type="ECO:0000313" key="5">
    <source>
        <dbReference type="Proteomes" id="UP001596495"/>
    </source>
</evidence>
<dbReference type="Gene3D" id="3.40.50.300">
    <property type="entry name" value="P-loop containing nucleotide triphosphate hydrolases"/>
    <property type="match status" value="2"/>
</dbReference>
<name>A0ABW2R4J1_9BURK</name>
<dbReference type="PROSITE" id="PS51786">
    <property type="entry name" value="LON_PROTEOLYTIC"/>
    <property type="match status" value="1"/>
</dbReference>
<accession>A0ABW2R4J1</accession>
<sequence length="808" mass="89587">MTELPRLLPSQLRLTVDPASLGFADTSELHVQSLPWIGQERAEQAARFGLSMDSPDYNLFVLGEVGSGRSSLLRELTQAVAADRPVPPDLCYLHNFDNPERPRALRMPAGQGRELRQLMQRLCRTLQTEIPQRLARDDFKAESERLQDAYKDEESKAFAELEQFAEERHFNLFRESGHLVFTLVGDGGNALTENEARTLPRERRAEISQAEIEVREQISHFLEKTRPMARVMNEALAALRRQVIKPLLDHELQEIRVSLKKQIKDSVKLGGYLEQVAHDILEHIELFEPQEADDEERQMALESLLAQYQVNLVVDNSPLRGAPVIVEDNPTPHALFGSVDYQAEEDVLHTDFSRIRAGSLLRAHGGYLILQLRDLLAEDLAWEKLRRFLRSGRVQIEEPGMGLMPIPAVSLRPESVDADVKIVLIGSVTQYYELQEADPEFARRFRVKVDFAESFRATDDTRMATALFVAHTCRRRGLPPFTADAVAALIEDSHRQTDDQSRQSALFARTEALVVEGSALCRDRGGSVVEARDIAAALSARRLRHDYPEQRLRESIAEGERLIELAGSRIGQINGLTQIDLGDWRFGLPVRVSARTHAGGQGLLNIEREVEMSGPIHDKGVLILHSYLIALFGHLAPLALNASVVFEQEYNGVEGDSASCAELFALLSSLSGVPLRQGIAVTGALNQHGEVLPVGGVNEKIEGWFRVCEAAGLDGQQGVLLPRRNLRHLMLDQSVVDAVAAGQFHIYTASHAGEGLALLTGMPSGISDPLATHGPFPAGSVLARCEAQLRQFREACRQATRSPGTSSD</sequence>
<dbReference type="PRINTS" id="PR00830">
    <property type="entry name" value="ENDOLAPTASE"/>
</dbReference>
<comment type="caution">
    <text evidence="4">The sequence shown here is derived from an EMBL/GenBank/DDBJ whole genome shotgun (WGS) entry which is preliminary data.</text>
</comment>
<keyword evidence="2" id="KW-0720">Serine protease</keyword>
<dbReference type="PANTHER" id="PTHR10046">
    <property type="entry name" value="ATP DEPENDENT LON PROTEASE FAMILY MEMBER"/>
    <property type="match status" value="1"/>
</dbReference>
<dbReference type="SUPFAM" id="SSF54211">
    <property type="entry name" value="Ribosomal protein S5 domain 2-like"/>
    <property type="match status" value="1"/>
</dbReference>
<evidence type="ECO:0000256" key="1">
    <source>
        <dbReference type="ARBA" id="ARBA00022670"/>
    </source>
</evidence>
<dbReference type="InterPro" id="IPR020568">
    <property type="entry name" value="Ribosomal_Su5_D2-typ_SF"/>
</dbReference>
<dbReference type="EC" id="3.4.21.53" evidence="2"/>
<dbReference type="Proteomes" id="UP001596495">
    <property type="component" value="Unassembled WGS sequence"/>
</dbReference>
<dbReference type="Gene3D" id="1.10.8.60">
    <property type="match status" value="1"/>
</dbReference>
<dbReference type="InterPro" id="IPR014721">
    <property type="entry name" value="Ribsml_uS5_D2-typ_fold_subgr"/>
</dbReference>